<sequence>MTTPRHDARTDTRDEAGPLGSEFSPPDGDDADAMAGPVYPPEETEPDAQDD</sequence>
<proteinExistence type="predicted"/>
<organism evidence="2 3">
    <name type="scientific">Modestobacter versicolor</name>
    <dbReference type="NCBI Taxonomy" id="429133"/>
    <lineage>
        <taxon>Bacteria</taxon>
        <taxon>Bacillati</taxon>
        <taxon>Actinomycetota</taxon>
        <taxon>Actinomycetes</taxon>
        <taxon>Geodermatophilales</taxon>
        <taxon>Geodermatophilaceae</taxon>
        <taxon>Modestobacter</taxon>
    </lineage>
</organism>
<feature type="region of interest" description="Disordered" evidence="1">
    <location>
        <begin position="1"/>
        <end position="51"/>
    </location>
</feature>
<evidence type="ECO:0000256" key="1">
    <source>
        <dbReference type="SAM" id="MobiDB-lite"/>
    </source>
</evidence>
<dbReference type="EMBL" id="JACIBU010000001">
    <property type="protein sequence ID" value="MBB3677733.1"/>
    <property type="molecule type" value="Genomic_DNA"/>
</dbReference>
<name>A0A839YDB1_9ACTN</name>
<accession>A0A839YDB1</accession>
<dbReference type="AlphaFoldDB" id="A0A839YDB1"/>
<reference evidence="2 3" key="1">
    <citation type="submission" date="2020-08" db="EMBL/GenBank/DDBJ databases">
        <title>Sequencing the genomes of 1000 actinobacteria strains.</title>
        <authorList>
            <person name="Klenk H.-P."/>
        </authorList>
    </citation>
    <scope>NUCLEOTIDE SEQUENCE [LARGE SCALE GENOMIC DNA]</scope>
    <source>
        <strain evidence="2 3">DSM 16678</strain>
    </source>
</reference>
<evidence type="ECO:0000313" key="3">
    <source>
        <dbReference type="Proteomes" id="UP000580718"/>
    </source>
</evidence>
<feature type="compositionally biased region" description="Basic and acidic residues" evidence="1">
    <location>
        <begin position="1"/>
        <end position="16"/>
    </location>
</feature>
<gene>
    <name evidence="2" type="ORF">FHX36_003468</name>
</gene>
<evidence type="ECO:0000313" key="2">
    <source>
        <dbReference type="EMBL" id="MBB3677733.1"/>
    </source>
</evidence>
<feature type="compositionally biased region" description="Acidic residues" evidence="1">
    <location>
        <begin position="42"/>
        <end position="51"/>
    </location>
</feature>
<protein>
    <submittedName>
        <fullName evidence="2">Uncharacterized protein</fullName>
    </submittedName>
</protein>
<comment type="caution">
    <text evidence="2">The sequence shown here is derived from an EMBL/GenBank/DDBJ whole genome shotgun (WGS) entry which is preliminary data.</text>
</comment>
<dbReference type="RefSeq" id="WP_181428585.1">
    <property type="nucleotide sequence ID" value="NZ_JACIBU010000001.1"/>
</dbReference>
<dbReference type="Proteomes" id="UP000580718">
    <property type="component" value="Unassembled WGS sequence"/>
</dbReference>